<keyword evidence="7 11" id="KW-0249">Electron transport</keyword>
<evidence type="ECO:0000313" key="13">
    <source>
        <dbReference type="EMBL" id="KAK9870335.1"/>
    </source>
</evidence>
<keyword evidence="14" id="KW-1185">Reference proteome</keyword>
<proteinExistence type="inferred from homology"/>
<comment type="subcellular location">
    <subcellularLocation>
        <location evidence="1">Mitochondrion inner membrane</location>
        <topology evidence="1">Single-pass membrane protein</topology>
        <orientation evidence="1">Matrix side</orientation>
    </subcellularLocation>
</comment>
<keyword evidence="8 12" id="KW-1133">Transmembrane helix</keyword>
<dbReference type="Pfam" id="PF06374">
    <property type="entry name" value="NDUF_C2"/>
    <property type="match status" value="1"/>
</dbReference>
<dbReference type="GO" id="GO:0005743">
    <property type="term" value="C:mitochondrial inner membrane"/>
    <property type="evidence" value="ECO:0007669"/>
    <property type="project" value="UniProtKB-SubCell"/>
</dbReference>
<dbReference type="PIRSF" id="PIRSF017834">
    <property type="entry name" value="NADH-UbQ_OxRdtase_b14.5b"/>
    <property type="match status" value="1"/>
</dbReference>
<evidence type="ECO:0000256" key="7">
    <source>
        <dbReference type="ARBA" id="ARBA00022982"/>
    </source>
</evidence>
<dbReference type="PANTHER" id="PTHR13099:SF0">
    <property type="entry name" value="NADH DEHYDROGENASE [UBIQUINONE] 1 SUBUNIT C2-RELATED"/>
    <property type="match status" value="1"/>
</dbReference>
<sequence>MAGTGPKLAQSPLELLTEDDGTRKPFILHNVWGYLVGGALCLGGSLFATHGLRRPLMSGMQRTIGITVFGALLGNYAHERRELYYAERDAVLRHYVQLHPDDFPPYERKKFAEVLEPWIPIR</sequence>
<keyword evidence="4 11" id="KW-0679">Respiratory chain</keyword>
<reference evidence="13 14" key="1">
    <citation type="submission" date="2023-03" db="EMBL/GenBank/DDBJ databases">
        <title>Genome insight into feeding habits of ladybird beetles.</title>
        <authorList>
            <person name="Li H.-S."/>
            <person name="Huang Y.-H."/>
            <person name="Pang H."/>
        </authorList>
    </citation>
    <scope>NUCLEOTIDE SEQUENCE [LARGE SCALE GENOMIC DNA]</scope>
    <source>
        <strain evidence="13">SYSU_2023b</strain>
        <tissue evidence="13">Whole body</tissue>
    </source>
</reference>
<accession>A0AAW1TRD4</accession>
<keyword evidence="3 11" id="KW-0813">Transport</keyword>
<evidence type="ECO:0000256" key="9">
    <source>
        <dbReference type="ARBA" id="ARBA00023128"/>
    </source>
</evidence>
<comment type="function">
    <text evidence="11">Accessory subunit of the mitochondrial membrane respiratory chain NADH dehydrogenase (Complex I), that is believed not to be involved in catalysis. Complex I functions in the transfer of electrons from NADH to the respiratory chain. The immediate electron acceptor for the enzyme is believed to be ubiquinone.</text>
</comment>
<comment type="similarity">
    <text evidence="2 11">Belongs to the complex I NDUFC2 subunit family.</text>
</comment>
<protein>
    <recommendedName>
        <fullName evidence="11">NADH dehydrogenase [ubiquinone] 1 subunit C2</fullName>
    </recommendedName>
</protein>
<evidence type="ECO:0000256" key="2">
    <source>
        <dbReference type="ARBA" id="ARBA00008674"/>
    </source>
</evidence>
<evidence type="ECO:0000256" key="12">
    <source>
        <dbReference type="SAM" id="Phobius"/>
    </source>
</evidence>
<keyword evidence="10 11" id="KW-0472">Membrane</keyword>
<keyword evidence="9 11" id="KW-0496">Mitochondrion</keyword>
<evidence type="ECO:0000313" key="14">
    <source>
        <dbReference type="Proteomes" id="UP001431783"/>
    </source>
</evidence>
<dbReference type="EMBL" id="JARQZJ010000002">
    <property type="protein sequence ID" value="KAK9870335.1"/>
    <property type="molecule type" value="Genomic_DNA"/>
</dbReference>
<dbReference type="Proteomes" id="UP001431783">
    <property type="component" value="Unassembled WGS sequence"/>
</dbReference>
<keyword evidence="6 11" id="KW-0999">Mitochondrion inner membrane</keyword>
<gene>
    <name evidence="13" type="ORF">WA026_006420</name>
</gene>
<name>A0AAW1TRD4_9CUCU</name>
<evidence type="ECO:0000256" key="8">
    <source>
        <dbReference type="ARBA" id="ARBA00022989"/>
    </source>
</evidence>
<dbReference type="PANTHER" id="PTHR13099">
    <property type="entry name" value="NADH-UBIQUINONE OXIDOREDUCTASE SUBUNIT B14.5B"/>
    <property type="match status" value="1"/>
</dbReference>
<comment type="caution">
    <text evidence="13">The sequence shown here is derived from an EMBL/GenBank/DDBJ whole genome shotgun (WGS) entry which is preliminary data.</text>
</comment>
<evidence type="ECO:0000256" key="4">
    <source>
        <dbReference type="ARBA" id="ARBA00022660"/>
    </source>
</evidence>
<evidence type="ECO:0000256" key="3">
    <source>
        <dbReference type="ARBA" id="ARBA00022448"/>
    </source>
</evidence>
<dbReference type="InterPro" id="IPR009423">
    <property type="entry name" value="NDUC2"/>
</dbReference>
<dbReference type="GO" id="GO:0006120">
    <property type="term" value="P:mitochondrial electron transport, NADH to ubiquinone"/>
    <property type="evidence" value="ECO:0007669"/>
    <property type="project" value="InterPro"/>
</dbReference>
<evidence type="ECO:0000256" key="1">
    <source>
        <dbReference type="ARBA" id="ARBA00004298"/>
    </source>
</evidence>
<dbReference type="AlphaFoldDB" id="A0AAW1TRD4"/>
<feature type="transmembrane region" description="Helical" evidence="12">
    <location>
        <begin position="31"/>
        <end position="52"/>
    </location>
</feature>
<evidence type="ECO:0000256" key="6">
    <source>
        <dbReference type="ARBA" id="ARBA00022792"/>
    </source>
</evidence>
<evidence type="ECO:0000256" key="5">
    <source>
        <dbReference type="ARBA" id="ARBA00022692"/>
    </source>
</evidence>
<organism evidence="13 14">
    <name type="scientific">Henosepilachna vigintioctopunctata</name>
    <dbReference type="NCBI Taxonomy" id="420089"/>
    <lineage>
        <taxon>Eukaryota</taxon>
        <taxon>Metazoa</taxon>
        <taxon>Ecdysozoa</taxon>
        <taxon>Arthropoda</taxon>
        <taxon>Hexapoda</taxon>
        <taxon>Insecta</taxon>
        <taxon>Pterygota</taxon>
        <taxon>Neoptera</taxon>
        <taxon>Endopterygota</taxon>
        <taxon>Coleoptera</taxon>
        <taxon>Polyphaga</taxon>
        <taxon>Cucujiformia</taxon>
        <taxon>Coccinelloidea</taxon>
        <taxon>Coccinellidae</taxon>
        <taxon>Epilachninae</taxon>
        <taxon>Epilachnini</taxon>
        <taxon>Henosepilachna</taxon>
    </lineage>
</organism>
<evidence type="ECO:0000256" key="11">
    <source>
        <dbReference type="PIRNR" id="PIRNR017834"/>
    </source>
</evidence>
<keyword evidence="5 12" id="KW-0812">Transmembrane</keyword>
<evidence type="ECO:0000256" key="10">
    <source>
        <dbReference type="ARBA" id="ARBA00023136"/>
    </source>
</evidence>